<dbReference type="InterPro" id="IPR056884">
    <property type="entry name" value="NPHP3-like_N"/>
</dbReference>
<evidence type="ECO:0000256" key="1">
    <source>
        <dbReference type="ARBA" id="ARBA00022737"/>
    </source>
</evidence>
<accession>A0ABR3EP53</accession>
<gene>
    <name evidence="3" type="ORF">V5O48_017366</name>
</gene>
<name>A0ABR3EP53_9AGAR</name>
<comment type="caution">
    <text evidence="3">The sequence shown here is derived from an EMBL/GenBank/DDBJ whole genome shotgun (WGS) entry which is preliminary data.</text>
</comment>
<evidence type="ECO:0000313" key="3">
    <source>
        <dbReference type="EMBL" id="KAL0564674.1"/>
    </source>
</evidence>
<proteinExistence type="predicted"/>
<dbReference type="PANTHER" id="PTHR10039">
    <property type="entry name" value="AMELOGENIN"/>
    <property type="match status" value="1"/>
</dbReference>
<keyword evidence="1" id="KW-0677">Repeat</keyword>
<feature type="domain" description="Nephrocystin 3-like N-terminal" evidence="2">
    <location>
        <begin position="6"/>
        <end position="97"/>
    </location>
</feature>
<dbReference type="Pfam" id="PF24883">
    <property type="entry name" value="NPHP3_N"/>
    <property type="match status" value="1"/>
</dbReference>
<evidence type="ECO:0000313" key="4">
    <source>
        <dbReference type="Proteomes" id="UP001465976"/>
    </source>
</evidence>
<dbReference type="Proteomes" id="UP001465976">
    <property type="component" value="Unassembled WGS sequence"/>
</dbReference>
<evidence type="ECO:0000259" key="2">
    <source>
        <dbReference type="Pfam" id="PF24883"/>
    </source>
</evidence>
<dbReference type="EMBL" id="JBAHYK010002634">
    <property type="protein sequence ID" value="KAL0564674.1"/>
    <property type="molecule type" value="Genomic_DNA"/>
</dbReference>
<reference evidence="3 4" key="1">
    <citation type="submission" date="2024-02" db="EMBL/GenBank/DDBJ databases">
        <title>A draft genome for the cacao thread blight pathogen Marasmius crinis-equi.</title>
        <authorList>
            <person name="Cohen S.P."/>
            <person name="Baruah I.K."/>
            <person name="Amoako-Attah I."/>
            <person name="Bukari Y."/>
            <person name="Meinhardt L.W."/>
            <person name="Bailey B.A."/>
        </authorList>
    </citation>
    <scope>NUCLEOTIDE SEQUENCE [LARGE SCALE GENOMIC DNA]</scope>
    <source>
        <strain evidence="3 4">GH-76</strain>
    </source>
</reference>
<sequence length="348" mass="39312">MASESLRRIIYDRIEADPCLLHCSLTEQFQKLVAEPMAQWTTRTLANPPAAPKNPVLVVIDGLDQCSDSDWEVLPGILHTITSHGSQLCLRLLVCSRPEPWIREAFDRFRIMKRMDLSSETPQASIDIKKFYREKFGELTSPGCPPWLTPENLNCLVVKSDGNFTYAETVVSFVGRKDTDPAVQLVNLLGKITGNTLPQSPLEDQHQSTFGRLDDLYSFVGSAIQGSEKLASVLAAIFLLPPRVPPSPETIGMVLGLEVGEIDSILQFMHSVLYIRGRDQAIRAHHKFFADFLFNGDWSKETSINRREQEQFLVRRWLDALIRISQGDESGSPQFCDYLSRIYRENIA</sequence>
<organism evidence="3 4">
    <name type="scientific">Marasmius crinis-equi</name>
    <dbReference type="NCBI Taxonomy" id="585013"/>
    <lineage>
        <taxon>Eukaryota</taxon>
        <taxon>Fungi</taxon>
        <taxon>Dikarya</taxon>
        <taxon>Basidiomycota</taxon>
        <taxon>Agaricomycotina</taxon>
        <taxon>Agaricomycetes</taxon>
        <taxon>Agaricomycetidae</taxon>
        <taxon>Agaricales</taxon>
        <taxon>Marasmiineae</taxon>
        <taxon>Marasmiaceae</taxon>
        <taxon>Marasmius</taxon>
    </lineage>
</organism>
<protein>
    <recommendedName>
        <fullName evidence="2">Nephrocystin 3-like N-terminal domain-containing protein</fullName>
    </recommendedName>
</protein>
<keyword evidence="4" id="KW-1185">Reference proteome</keyword>